<dbReference type="InterPro" id="IPR001867">
    <property type="entry name" value="OmpR/PhoB-type_DNA-bd"/>
</dbReference>
<dbReference type="InterPro" id="IPR039420">
    <property type="entry name" value="WalR-like"/>
</dbReference>
<feature type="domain" description="Response regulatory" evidence="8">
    <location>
        <begin position="3"/>
        <end position="117"/>
    </location>
</feature>
<feature type="DNA-binding region" description="OmpR/PhoB-type" evidence="7">
    <location>
        <begin position="124"/>
        <end position="222"/>
    </location>
</feature>
<dbReference type="Gene3D" id="3.40.50.2300">
    <property type="match status" value="1"/>
</dbReference>
<evidence type="ECO:0000256" key="1">
    <source>
        <dbReference type="ARBA" id="ARBA00022553"/>
    </source>
</evidence>
<dbReference type="CDD" id="cd00156">
    <property type="entry name" value="REC"/>
    <property type="match status" value="1"/>
</dbReference>
<dbReference type="InterPro" id="IPR036388">
    <property type="entry name" value="WH-like_DNA-bd_sf"/>
</dbReference>
<evidence type="ECO:0000256" key="4">
    <source>
        <dbReference type="ARBA" id="ARBA00023125"/>
    </source>
</evidence>
<dbReference type="Pfam" id="PF00072">
    <property type="entry name" value="Response_reg"/>
    <property type="match status" value="1"/>
</dbReference>
<dbReference type="PANTHER" id="PTHR48111:SF1">
    <property type="entry name" value="TWO-COMPONENT RESPONSE REGULATOR ORR33"/>
    <property type="match status" value="1"/>
</dbReference>
<dbReference type="SUPFAM" id="SSF52172">
    <property type="entry name" value="CheY-like"/>
    <property type="match status" value="1"/>
</dbReference>
<evidence type="ECO:0000259" key="9">
    <source>
        <dbReference type="PROSITE" id="PS51755"/>
    </source>
</evidence>
<evidence type="ECO:0000256" key="6">
    <source>
        <dbReference type="PROSITE-ProRule" id="PRU00169"/>
    </source>
</evidence>
<proteinExistence type="predicted"/>
<keyword evidence="4 7" id="KW-0238">DNA-binding</keyword>
<gene>
    <name evidence="10" type="ORF">JZO85_13000</name>
</gene>
<evidence type="ECO:0000256" key="7">
    <source>
        <dbReference type="PROSITE-ProRule" id="PRU01091"/>
    </source>
</evidence>
<keyword evidence="3" id="KW-0805">Transcription regulation</keyword>
<evidence type="ECO:0000256" key="5">
    <source>
        <dbReference type="ARBA" id="ARBA00023163"/>
    </source>
</evidence>
<feature type="modified residue" description="4-aspartylphosphate" evidence="6">
    <location>
        <position position="52"/>
    </location>
</feature>
<comment type="caution">
    <text evidence="10">The sequence shown here is derived from an EMBL/GenBank/DDBJ whole genome shotgun (WGS) entry which is preliminary data.</text>
</comment>
<dbReference type="PROSITE" id="PS50110">
    <property type="entry name" value="RESPONSE_REGULATORY"/>
    <property type="match status" value="1"/>
</dbReference>
<evidence type="ECO:0000256" key="3">
    <source>
        <dbReference type="ARBA" id="ARBA00023015"/>
    </source>
</evidence>
<keyword evidence="5" id="KW-0804">Transcription</keyword>
<evidence type="ECO:0000313" key="11">
    <source>
        <dbReference type="Proteomes" id="UP000664495"/>
    </source>
</evidence>
<dbReference type="CDD" id="cd00383">
    <property type="entry name" value="trans_reg_C"/>
    <property type="match status" value="1"/>
</dbReference>
<dbReference type="RefSeq" id="WP_207108966.1">
    <property type="nucleotide sequence ID" value="NZ_JAFLVR010000030.1"/>
</dbReference>
<evidence type="ECO:0000313" key="10">
    <source>
        <dbReference type="EMBL" id="MBO0453196.1"/>
    </source>
</evidence>
<dbReference type="PANTHER" id="PTHR48111">
    <property type="entry name" value="REGULATOR OF RPOS"/>
    <property type="match status" value="1"/>
</dbReference>
<dbReference type="SMART" id="SM00448">
    <property type="entry name" value="REC"/>
    <property type="match status" value="1"/>
</dbReference>
<evidence type="ECO:0000256" key="2">
    <source>
        <dbReference type="ARBA" id="ARBA00023012"/>
    </source>
</evidence>
<organism evidence="10 11">
    <name type="scientific">Candidatus Enterococcus murrayae</name>
    <dbReference type="NCBI Taxonomy" id="2815321"/>
    <lineage>
        <taxon>Bacteria</taxon>
        <taxon>Bacillati</taxon>
        <taxon>Bacillota</taxon>
        <taxon>Bacilli</taxon>
        <taxon>Lactobacillales</taxon>
        <taxon>Enterococcaceae</taxon>
        <taxon>Enterococcus</taxon>
    </lineage>
</organism>
<sequence>MKKILLVDDSVEFCNFMQEFLETHGFEVITAQDPLTGITLFRKSMVDLVITDLKMGEIDGIQFMTLIQESYPEAKVIILTSSESEEDEFRGLDLKADEYLKKGTSLKIILKRIVRVLEQENKDSEEVLFSKRENLTIKKRTRQVYKNNELVALTRKEYDLLVLFLRNKNRVLSREVIFRSVWNKESELVDSRVIATHVKQIRAKLSLISLYNIRGVGYEWTE</sequence>
<accession>A0ABS3HIA7</accession>
<keyword evidence="11" id="KW-1185">Reference proteome</keyword>
<dbReference type="Proteomes" id="UP000664495">
    <property type="component" value="Unassembled WGS sequence"/>
</dbReference>
<keyword evidence="2" id="KW-0902">Two-component regulatory system</keyword>
<evidence type="ECO:0000259" key="8">
    <source>
        <dbReference type="PROSITE" id="PS50110"/>
    </source>
</evidence>
<dbReference type="SMART" id="SM00862">
    <property type="entry name" value="Trans_reg_C"/>
    <property type="match status" value="1"/>
</dbReference>
<name>A0ABS3HIA7_9ENTE</name>
<keyword evidence="1 6" id="KW-0597">Phosphoprotein</keyword>
<feature type="domain" description="OmpR/PhoB-type" evidence="9">
    <location>
        <begin position="124"/>
        <end position="222"/>
    </location>
</feature>
<reference evidence="10 11" key="1">
    <citation type="submission" date="2021-03" db="EMBL/GenBank/DDBJ databases">
        <title>Enterococcal diversity collection.</title>
        <authorList>
            <person name="Gilmore M.S."/>
            <person name="Schwartzman J."/>
            <person name="Van Tyne D."/>
            <person name="Martin M."/>
            <person name="Earl A.M."/>
            <person name="Manson A.L."/>
            <person name="Straub T."/>
            <person name="Salamzade R."/>
            <person name="Saavedra J."/>
            <person name="Lebreton F."/>
            <person name="Prichula J."/>
            <person name="Schaufler K."/>
            <person name="Gaca A."/>
            <person name="Sgardioli B."/>
            <person name="Wagenaar J."/>
            <person name="Strong T."/>
        </authorList>
    </citation>
    <scope>NUCLEOTIDE SEQUENCE [LARGE SCALE GENOMIC DNA]</scope>
    <source>
        <strain evidence="10 11">MJM16</strain>
    </source>
</reference>
<dbReference type="Gene3D" id="1.10.10.10">
    <property type="entry name" value="Winged helix-like DNA-binding domain superfamily/Winged helix DNA-binding domain"/>
    <property type="match status" value="1"/>
</dbReference>
<dbReference type="InterPro" id="IPR001789">
    <property type="entry name" value="Sig_transdc_resp-reg_receiver"/>
</dbReference>
<dbReference type="InterPro" id="IPR011006">
    <property type="entry name" value="CheY-like_superfamily"/>
</dbReference>
<protein>
    <submittedName>
        <fullName evidence="10">Response regulator transcription factor</fullName>
    </submittedName>
</protein>
<dbReference type="PROSITE" id="PS51755">
    <property type="entry name" value="OMPR_PHOB"/>
    <property type="match status" value="1"/>
</dbReference>
<dbReference type="Pfam" id="PF00486">
    <property type="entry name" value="Trans_reg_C"/>
    <property type="match status" value="1"/>
</dbReference>
<dbReference type="EMBL" id="JAFLVR010000030">
    <property type="protein sequence ID" value="MBO0453196.1"/>
    <property type="molecule type" value="Genomic_DNA"/>
</dbReference>